<feature type="domain" description="C2H2-type" evidence="7">
    <location>
        <begin position="245"/>
        <end position="272"/>
    </location>
</feature>
<evidence type="ECO:0000256" key="6">
    <source>
        <dbReference type="SAM" id="MobiDB-lite"/>
    </source>
</evidence>
<dbReference type="SUPFAM" id="SSF57667">
    <property type="entry name" value="beta-beta-alpha zinc fingers"/>
    <property type="match status" value="1"/>
</dbReference>
<evidence type="ECO:0000313" key="9">
    <source>
        <dbReference type="Proteomes" id="UP000283509"/>
    </source>
</evidence>
<reference evidence="8 9" key="1">
    <citation type="submission" date="2018-04" db="EMBL/GenBank/DDBJ databases">
        <authorList>
            <person name="Zhang X."/>
            <person name="Yuan J."/>
            <person name="Li F."/>
            <person name="Xiang J."/>
        </authorList>
    </citation>
    <scope>NUCLEOTIDE SEQUENCE [LARGE SCALE GENOMIC DNA]</scope>
    <source>
        <tissue evidence="8">Muscle</tissue>
    </source>
</reference>
<dbReference type="PROSITE" id="PS50157">
    <property type="entry name" value="ZINC_FINGER_C2H2_2"/>
    <property type="match status" value="2"/>
</dbReference>
<comment type="caution">
    <text evidence="8">The sequence shown here is derived from an EMBL/GenBank/DDBJ whole genome shotgun (WGS) entry which is preliminary data.</text>
</comment>
<feature type="compositionally biased region" description="Basic and acidic residues" evidence="6">
    <location>
        <begin position="11"/>
        <end position="28"/>
    </location>
</feature>
<organism evidence="8 9">
    <name type="scientific">Penaeus vannamei</name>
    <name type="common">Whiteleg shrimp</name>
    <name type="synonym">Litopenaeus vannamei</name>
    <dbReference type="NCBI Taxonomy" id="6689"/>
    <lineage>
        <taxon>Eukaryota</taxon>
        <taxon>Metazoa</taxon>
        <taxon>Ecdysozoa</taxon>
        <taxon>Arthropoda</taxon>
        <taxon>Crustacea</taxon>
        <taxon>Multicrustacea</taxon>
        <taxon>Malacostraca</taxon>
        <taxon>Eumalacostraca</taxon>
        <taxon>Eucarida</taxon>
        <taxon>Decapoda</taxon>
        <taxon>Dendrobranchiata</taxon>
        <taxon>Penaeoidea</taxon>
        <taxon>Penaeidae</taxon>
        <taxon>Penaeus</taxon>
    </lineage>
</organism>
<evidence type="ECO:0000256" key="5">
    <source>
        <dbReference type="PROSITE-ProRule" id="PRU00042"/>
    </source>
</evidence>
<evidence type="ECO:0000313" key="8">
    <source>
        <dbReference type="EMBL" id="ROT70336.1"/>
    </source>
</evidence>
<keyword evidence="2" id="KW-0677">Repeat</keyword>
<keyword evidence="1" id="KW-0479">Metal-binding</keyword>
<dbReference type="Proteomes" id="UP000283509">
    <property type="component" value="Unassembled WGS sequence"/>
</dbReference>
<dbReference type="GO" id="GO:0008270">
    <property type="term" value="F:zinc ion binding"/>
    <property type="evidence" value="ECO:0007669"/>
    <property type="project" value="UniProtKB-KW"/>
</dbReference>
<accession>A0A3R7PFS3</accession>
<gene>
    <name evidence="8" type="ORF">C7M84_011386</name>
</gene>
<dbReference type="AlphaFoldDB" id="A0A3R7PFS3"/>
<feature type="compositionally biased region" description="Polar residues" evidence="6">
    <location>
        <begin position="496"/>
        <end position="505"/>
    </location>
</feature>
<evidence type="ECO:0000256" key="4">
    <source>
        <dbReference type="ARBA" id="ARBA00022833"/>
    </source>
</evidence>
<evidence type="ECO:0000259" key="7">
    <source>
        <dbReference type="PROSITE" id="PS50157"/>
    </source>
</evidence>
<proteinExistence type="predicted"/>
<protein>
    <recommendedName>
        <fullName evidence="7">C2H2-type domain-containing protein</fullName>
    </recommendedName>
</protein>
<keyword evidence="3 5" id="KW-0863">Zinc-finger</keyword>
<feature type="region of interest" description="Disordered" evidence="6">
    <location>
        <begin position="469"/>
        <end position="517"/>
    </location>
</feature>
<sequence>MSEDEMQLEIDMSRGEEDLGDCESRSKEDESEEELEDGIDAEQSTPPGESDQVIGECKSCGIQLRDWSSTQSHLRFHRLSHVPYCINWSSCVAPQTKRITCQVCQRHCQTKDVLAYHAYSEHYRGDLNTCPFCSTSFKNMKEFQEHLDFDTVSLRCHVCDVFVNEEHKYYQHVADCIAKKYPKATSVVCHICKKITEVFHLCDHLMQHSTLPNLSRYLAQKNRRRPVIPPKSENSRQQQSRFRPFLCEICDRRFVVYSEFKRHLYSHFKSRSFVCTYCGRSYCQKNTLIVHLYSYHNASLKAEEIIPTEDTNQRVCELCGRAGFLSDEFLIRHCILRCSQRNNLQLSFAAIVTSIAKKLNLCFSETLSHESMHTYLKLGLEAWEKPACVHELLESLLANKSVAPASPGGHRELIEFSDVQLLAYLDHFEEKNRGKDKDLEFLLNPRAKDGSPALDLPSLDEIQSKNHADMKRKGEGGMSGEDSLAASSVRSKEGEMNSQDSQGASYASGDTPLSDSPLNLRRLMQHLGKNGDKRKAGDGDEGGQIDICLVTSTTNTQVTITPAGEKAQDIKPPKLFVYSFFYIFLFRFSVSSSLFRFILPFSLTVYPLSPSPLLSSPPARSPSPFLPSSSPRPFSPHYLPTPPLLLSPPSPHPFISALPDLLHFLSPPSSPSFSPPLLSFPIILLHLLPPFSPLLLPSPHPPSPLLLHPSPFPSPPTSPLCNMICC</sequence>
<name>A0A3R7PFS3_PENVA</name>
<dbReference type="InterPro" id="IPR013087">
    <property type="entry name" value="Znf_C2H2_type"/>
</dbReference>
<keyword evidence="9" id="KW-1185">Reference proteome</keyword>
<dbReference type="SMART" id="SM00355">
    <property type="entry name" value="ZnF_C2H2"/>
    <property type="match status" value="6"/>
</dbReference>
<dbReference type="InterPro" id="IPR036236">
    <property type="entry name" value="Znf_C2H2_sf"/>
</dbReference>
<dbReference type="OrthoDB" id="6352748at2759"/>
<dbReference type="Gene3D" id="3.30.160.60">
    <property type="entry name" value="Classic Zinc Finger"/>
    <property type="match status" value="1"/>
</dbReference>
<reference evidence="8 9" key="2">
    <citation type="submission" date="2019-01" db="EMBL/GenBank/DDBJ databases">
        <title>The decoding of complex shrimp genome reveals the adaptation for benthos swimmer, frequently molting mechanism and breeding impact on genome.</title>
        <authorList>
            <person name="Sun Y."/>
            <person name="Gao Y."/>
            <person name="Yu Y."/>
        </authorList>
    </citation>
    <scope>NUCLEOTIDE SEQUENCE [LARGE SCALE GENOMIC DNA]</scope>
    <source>
        <tissue evidence="8">Muscle</tissue>
    </source>
</reference>
<feature type="region of interest" description="Disordered" evidence="6">
    <location>
        <begin position="1"/>
        <end position="53"/>
    </location>
</feature>
<evidence type="ECO:0000256" key="2">
    <source>
        <dbReference type="ARBA" id="ARBA00022737"/>
    </source>
</evidence>
<dbReference type="PANTHER" id="PTHR24379:SF121">
    <property type="entry name" value="C2H2-TYPE DOMAIN-CONTAINING PROTEIN"/>
    <property type="match status" value="1"/>
</dbReference>
<dbReference type="Pfam" id="PF00096">
    <property type="entry name" value="zf-C2H2"/>
    <property type="match status" value="2"/>
</dbReference>
<keyword evidence="4" id="KW-0862">Zinc</keyword>
<evidence type="ECO:0000256" key="3">
    <source>
        <dbReference type="ARBA" id="ARBA00022771"/>
    </source>
</evidence>
<feature type="compositionally biased region" description="Acidic residues" evidence="6">
    <location>
        <begin position="29"/>
        <end position="40"/>
    </location>
</feature>
<dbReference type="PANTHER" id="PTHR24379">
    <property type="entry name" value="KRAB AND ZINC FINGER DOMAIN-CONTAINING"/>
    <property type="match status" value="1"/>
</dbReference>
<dbReference type="EMBL" id="QCYY01002440">
    <property type="protein sequence ID" value="ROT70336.1"/>
    <property type="molecule type" value="Genomic_DNA"/>
</dbReference>
<evidence type="ECO:0000256" key="1">
    <source>
        <dbReference type="ARBA" id="ARBA00022723"/>
    </source>
</evidence>
<feature type="domain" description="C2H2-type" evidence="7">
    <location>
        <begin position="273"/>
        <end position="301"/>
    </location>
</feature>
<dbReference type="PROSITE" id="PS00028">
    <property type="entry name" value="ZINC_FINGER_C2H2_1"/>
    <property type="match status" value="3"/>
</dbReference>